<evidence type="ECO:0000256" key="6">
    <source>
        <dbReference type="ARBA" id="ARBA00022801"/>
    </source>
</evidence>
<protein>
    <recommendedName>
        <fullName evidence="3">Xaa-Pro dipeptidyl-peptidase</fullName>
        <ecNumber evidence="3">3.4.14.11</ecNumber>
    </recommendedName>
    <alternativeName>
        <fullName evidence="8">X-prolyl-dipeptidyl aminopeptidase</fullName>
    </alternativeName>
</protein>
<comment type="similarity">
    <text evidence="2">Belongs to the peptidase S15 family.</text>
</comment>
<dbReference type="InterPro" id="IPR008979">
    <property type="entry name" value="Galactose-bd-like_sf"/>
</dbReference>
<evidence type="ECO:0000256" key="4">
    <source>
        <dbReference type="ARBA" id="ARBA00022438"/>
    </source>
</evidence>
<dbReference type="GO" id="GO:0004177">
    <property type="term" value="F:aminopeptidase activity"/>
    <property type="evidence" value="ECO:0007669"/>
    <property type="project" value="UniProtKB-KW"/>
</dbReference>
<dbReference type="EMBL" id="JACHIW010000001">
    <property type="protein sequence ID" value="MBB5156279.1"/>
    <property type="molecule type" value="Genomic_DNA"/>
</dbReference>
<dbReference type="SUPFAM" id="SSF49785">
    <property type="entry name" value="Galactose-binding domain-like"/>
    <property type="match status" value="1"/>
</dbReference>
<dbReference type="Proteomes" id="UP000584374">
    <property type="component" value="Unassembled WGS sequence"/>
</dbReference>
<evidence type="ECO:0000256" key="7">
    <source>
        <dbReference type="ARBA" id="ARBA00022825"/>
    </source>
</evidence>
<dbReference type="InterPro" id="IPR013736">
    <property type="entry name" value="Xaa-Pro_dipept_C"/>
</dbReference>
<dbReference type="Pfam" id="PF02129">
    <property type="entry name" value="Peptidase_S15"/>
    <property type="match status" value="1"/>
</dbReference>
<dbReference type="GO" id="GO:0008236">
    <property type="term" value="F:serine-type peptidase activity"/>
    <property type="evidence" value="ECO:0007669"/>
    <property type="project" value="UniProtKB-KW"/>
</dbReference>
<comment type="catalytic activity">
    <reaction evidence="1">
        <text>Hydrolyzes Xaa-Pro-|- bonds to release unblocked, N-terminal dipeptides from substrates including Ala-Pro-|-p-nitroanilide and (sequentially) Tyr-Pro-|-Phe-Pro-|-Gly-Pro-|-Ile.</text>
        <dbReference type="EC" id="3.4.14.11"/>
    </reaction>
</comment>
<keyword evidence="6 11" id="KW-0378">Hydrolase</keyword>
<feature type="domain" description="Xaa-Pro dipeptidyl-peptidase C-terminal" evidence="10">
    <location>
        <begin position="371"/>
        <end position="585"/>
    </location>
</feature>
<dbReference type="Gene3D" id="2.60.120.260">
    <property type="entry name" value="Galactose-binding domain-like"/>
    <property type="match status" value="1"/>
</dbReference>
<organism evidence="11 12">
    <name type="scientific">Saccharopolyspora phatthalungensis</name>
    <dbReference type="NCBI Taxonomy" id="664693"/>
    <lineage>
        <taxon>Bacteria</taxon>
        <taxon>Bacillati</taxon>
        <taxon>Actinomycetota</taxon>
        <taxon>Actinomycetes</taxon>
        <taxon>Pseudonocardiales</taxon>
        <taxon>Pseudonocardiaceae</taxon>
        <taxon>Saccharopolyspora</taxon>
    </lineage>
</organism>
<evidence type="ECO:0000256" key="8">
    <source>
        <dbReference type="ARBA" id="ARBA00030045"/>
    </source>
</evidence>
<dbReference type="RefSeq" id="WP_184727445.1">
    <property type="nucleotide sequence ID" value="NZ_JACHIW010000001.1"/>
</dbReference>
<comment type="caution">
    <text evidence="11">The sequence shown here is derived from an EMBL/GenBank/DDBJ whole genome shotgun (WGS) entry which is preliminary data.</text>
</comment>
<dbReference type="SUPFAM" id="SSF53474">
    <property type="entry name" value="alpha/beta-Hydrolases"/>
    <property type="match status" value="1"/>
</dbReference>
<accession>A0A840QCM7</accession>
<proteinExistence type="inferred from homology"/>
<evidence type="ECO:0000313" key="12">
    <source>
        <dbReference type="Proteomes" id="UP000584374"/>
    </source>
</evidence>
<dbReference type="SMART" id="SM00939">
    <property type="entry name" value="PepX_C"/>
    <property type="match status" value="1"/>
</dbReference>
<dbReference type="InterPro" id="IPR008252">
    <property type="entry name" value="Pept_S15_Xpro"/>
</dbReference>
<dbReference type="Gene3D" id="3.40.50.1820">
    <property type="entry name" value="alpha/beta hydrolase"/>
    <property type="match status" value="2"/>
</dbReference>
<keyword evidence="5" id="KW-0645">Protease</keyword>
<keyword evidence="4" id="KW-0031">Aminopeptidase</keyword>
<dbReference type="Pfam" id="PF08530">
    <property type="entry name" value="PepX_C"/>
    <property type="match status" value="1"/>
</dbReference>
<feature type="chain" id="PRO_5032854254" description="Xaa-Pro dipeptidyl-peptidase" evidence="9">
    <location>
        <begin position="25"/>
        <end position="593"/>
    </location>
</feature>
<evidence type="ECO:0000256" key="5">
    <source>
        <dbReference type="ARBA" id="ARBA00022670"/>
    </source>
</evidence>
<dbReference type="GO" id="GO:0006508">
    <property type="term" value="P:proteolysis"/>
    <property type="evidence" value="ECO:0007669"/>
    <property type="project" value="UniProtKB-KW"/>
</dbReference>
<dbReference type="InterPro" id="IPR029058">
    <property type="entry name" value="AB_hydrolase_fold"/>
</dbReference>
<evidence type="ECO:0000256" key="3">
    <source>
        <dbReference type="ARBA" id="ARBA00012463"/>
    </source>
</evidence>
<gene>
    <name evidence="11" type="ORF">BJ970_003813</name>
</gene>
<feature type="signal peptide" evidence="9">
    <location>
        <begin position="1"/>
        <end position="24"/>
    </location>
</feature>
<evidence type="ECO:0000256" key="9">
    <source>
        <dbReference type="SAM" id="SignalP"/>
    </source>
</evidence>
<evidence type="ECO:0000256" key="2">
    <source>
        <dbReference type="ARBA" id="ARBA00010819"/>
    </source>
</evidence>
<keyword evidence="12" id="KW-1185">Reference proteome</keyword>
<dbReference type="GO" id="GO:0008239">
    <property type="term" value="F:dipeptidyl-peptidase activity"/>
    <property type="evidence" value="ECO:0007669"/>
    <property type="project" value="UniProtKB-EC"/>
</dbReference>
<name>A0A840QCM7_9PSEU</name>
<dbReference type="InterPro" id="IPR000383">
    <property type="entry name" value="Xaa-Pro-like_dom"/>
</dbReference>
<keyword evidence="7" id="KW-0720">Serine protease</keyword>
<dbReference type="PRINTS" id="PR00923">
    <property type="entry name" value="LACTOPTASE"/>
</dbReference>
<evidence type="ECO:0000256" key="1">
    <source>
        <dbReference type="ARBA" id="ARBA00000123"/>
    </source>
</evidence>
<sequence>MRRVRMCLLAAVCVLPLTGWPAIAEPPQGPVFQEGAAQPVFDPVQAVREDLFVTAPVDSDRDGREDLVHVQVVRPKETEQGLRVPVVFQASPYFSGVNDVPNHNVDTELYVPEQRGNRTVRAAGGDGRLAVAADIKWAYEEFLLARGYAVVYGESLGTGLSTGCPTTGGVNETIGAKSVVDWLNSRAAGHDAAGAPVTAGWATGKVGMMGVSYNGTLPNAVASTGVEGLEAIVPIGAISNWYDYYRADGAIVAPGGYQGEDADVLAKYVLTRADREPCQAVIDRLRMDQDRITGDHSPFWDERNYLNDVDKVHAAVLAVHGLNDWNVKTRQAAQWYGALREGNVPHKIWWHQKGHIDPLRLREQEWLRTLNRWFTRYLYEVPNGVEEEPRATVQREDGNWTEEAEWPAPEARKVTLRPTPGGAGRGGLTVAQVASRAVEALRDDAGQLAEDLAAAPSSPNRLAYLSSPLTAPARVSGTVRADLALTFDRPAANVTALLVDQAPDGSVSVVTRGWADPQNRHAIDRTSPIEPGKNYSINVVMQPDDYVFAPGHRLGIVVLSSDHDYTLRPKPGVGLELDLSRTSIRLPVVGSIE</sequence>
<dbReference type="AlphaFoldDB" id="A0A840QCM7"/>
<dbReference type="EC" id="3.4.14.11" evidence="3"/>
<reference evidence="11 12" key="1">
    <citation type="submission" date="2020-08" db="EMBL/GenBank/DDBJ databases">
        <title>Sequencing the genomes of 1000 actinobacteria strains.</title>
        <authorList>
            <person name="Klenk H.-P."/>
        </authorList>
    </citation>
    <scope>NUCLEOTIDE SEQUENCE [LARGE SCALE GENOMIC DNA]</scope>
    <source>
        <strain evidence="11 12">DSM 45584</strain>
    </source>
</reference>
<dbReference type="NCBIfam" id="NF003780">
    <property type="entry name" value="PRK05371.1-1"/>
    <property type="match status" value="1"/>
</dbReference>
<keyword evidence="9" id="KW-0732">Signal</keyword>
<evidence type="ECO:0000313" key="11">
    <source>
        <dbReference type="EMBL" id="MBB5156279.1"/>
    </source>
</evidence>
<evidence type="ECO:0000259" key="10">
    <source>
        <dbReference type="SMART" id="SM00939"/>
    </source>
</evidence>